<sequence length="118" mass="13791">MCIPLILQHFIFNINQKEKPMNTFKNKTTEIFYVVSLHIYAELFNSKDKTTSNMIMTHVMDHEFVCRLIDLAMRNAEKHLLKKAWKKNAAEKLSEVDFKGVKQALAKMHYTVLAESIC</sequence>
<reference evidence="1 2" key="1">
    <citation type="submission" date="2013-04" db="EMBL/GenBank/DDBJ databases">
        <authorList>
            <person name="McClelland M."/>
            <person name="Porwollik S."/>
            <person name="Desai P."/>
            <person name="Cheng P."/>
            <person name="Wollam A."/>
            <person name="Pepin K."/>
            <person name="Palsikar V.B."/>
            <person name="Fulton L."/>
            <person name="Fulton R."/>
            <person name="Delehaunty K."/>
            <person name="Fronick C."/>
            <person name="Godfrey J."/>
            <person name="Waligorski J."/>
            <person name="Appelbaum E."/>
            <person name="Tomlinson C."/>
            <person name="Warren W."/>
            <person name="Sodergren E."/>
            <person name="Weinstock G."/>
            <person name="Wilson R.K."/>
        </authorList>
    </citation>
    <scope>NUCLEOTIDE SEQUENCE [LARGE SCALE GENOMIC DNA]</scope>
    <source>
        <strain evidence="1 2">2009K0958</strain>
    </source>
</reference>
<dbReference type="AlphaFoldDB" id="A0A656IAX1"/>
<dbReference type="EMBL" id="ATFT01000159">
    <property type="protein sequence ID" value="EPI63152.1"/>
    <property type="molecule type" value="Genomic_DNA"/>
</dbReference>
<accession>A0A656IAX1</accession>
<name>A0A656IAX1_SALE2</name>
<organism evidence="1 2">
    <name type="scientific">Salmonella enteritidis (strain 2009K0958)</name>
    <dbReference type="NCBI Taxonomy" id="1192586"/>
    <lineage>
        <taxon>Bacteria</taxon>
        <taxon>Pseudomonadati</taxon>
        <taxon>Pseudomonadota</taxon>
        <taxon>Gammaproteobacteria</taxon>
        <taxon>Enterobacterales</taxon>
        <taxon>Enterobacteriaceae</taxon>
        <taxon>Salmonella</taxon>
    </lineage>
</organism>
<evidence type="ECO:0000313" key="2">
    <source>
        <dbReference type="Proteomes" id="UP000014535"/>
    </source>
</evidence>
<dbReference type="Proteomes" id="UP000014535">
    <property type="component" value="Unassembled WGS sequence"/>
</dbReference>
<comment type="caution">
    <text evidence="1">The sequence shown here is derived from an EMBL/GenBank/DDBJ whole genome shotgun (WGS) entry which is preliminary data.</text>
</comment>
<proteinExistence type="predicted"/>
<gene>
    <name evidence="1" type="ORF">A673_04803</name>
</gene>
<protein>
    <submittedName>
        <fullName evidence="1">Uncharacterized protein</fullName>
    </submittedName>
</protein>
<evidence type="ECO:0000313" key="1">
    <source>
        <dbReference type="EMBL" id="EPI63152.1"/>
    </source>
</evidence>